<evidence type="ECO:0000313" key="3">
    <source>
        <dbReference type="EMBL" id="MXO73026.1"/>
    </source>
</evidence>
<gene>
    <name evidence="3" type="ORF">GRI99_15455</name>
</gene>
<dbReference type="PROSITE" id="PS00061">
    <property type="entry name" value="ADH_SHORT"/>
    <property type="match status" value="1"/>
</dbReference>
<dbReference type="CDD" id="cd05233">
    <property type="entry name" value="SDR_c"/>
    <property type="match status" value="1"/>
</dbReference>
<sequence>MLEGKAIIVTGAGSGIGRASALAVAAAGAKVMVSDISQVTALETASQIRTAGGIAQIHCGDVSRSGFAEELVQATLAAFERLDGAHNNAGVETPIALITEIEEADFDRSMAVNLKAVWLAMRAQLRHMAKSGSGAIVNTASVGGLTAVPFNAGYSAAKHGVVGLSRTAAVEFAPMGIRVNALCPGLTRSGMTERLIQAAPEMIEAIMPPMKRMANPAEIAGTVVFLLSDQATYLTGQAVTVDGGATAI</sequence>
<dbReference type="InterPro" id="IPR036291">
    <property type="entry name" value="NAD(P)-bd_dom_sf"/>
</dbReference>
<dbReference type="PRINTS" id="PR00080">
    <property type="entry name" value="SDRFAMILY"/>
</dbReference>
<dbReference type="Proteomes" id="UP000466966">
    <property type="component" value="Unassembled WGS sequence"/>
</dbReference>
<dbReference type="PRINTS" id="PR00081">
    <property type="entry name" value="GDHRDH"/>
</dbReference>
<comment type="caution">
    <text evidence="3">The sequence shown here is derived from an EMBL/GenBank/DDBJ whole genome shotgun (WGS) entry which is preliminary data.</text>
</comment>
<dbReference type="InterPro" id="IPR002347">
    <property type="entry name" value="SDR_fam"/>
</dbReference>
<proteinExistence type="inferred from homology"/>
<dbReference type="InterPro" id="IPR020904">
    <property type="entry name" value="Sc_DH/Rdtase_CS"/>
</dbReference>
<dbReference type="AlphaFoldDB" id="A0A844Z1A0"/>
<dbReference type="EC" id="1.1.1.47" evidence="3"/>
<dbReference type="SUPFAM" id="SSF51735">
    <property type="entry name" value="NAD(P)-binding Rossmann-fold domains"/>
    <property type="match status" value="1"/>
</dbReference>
<evidence type="ECO:0000256" key="2">
    <source>
        <dbReference type="ARBA" id="ARBA00023002"/>
    </source>
</evidence>
<dbReference type="Pfam" id="PF13561">
    <property type="entry name" value="adh_short_C2"/>
    <property type="match status" value="1"/>
</dbReference>
<dbReference type="PANTHER" id="PTHR24321:SF8">
    <property type="entry name" value="ESTRADIOL 17-BETA-DEHYDROGENASE 8-RELATED"/>
    <property type="match status" value="1"/>
</dbReference>
<dbReference type="RefSeq" id="WP_160772960.1">
    <property type="nucleotide sequence ID" value="NZ_WTYV01000007.1"/>
</dbReference>
<keyword evidence="2 3" id="KW-0560">Oxidoreductase</keyword>
<evidence type="ECO:0000313" key="4">
    <source>
        <dbReference type="Proteomes" id="UP000466966"/>
    </source>
</evidence>
<reference evidence="3 4" key="1">
    <citation type="submission" date="2019-12" db="EMBL/GenBank/DDBJ databases">
        <title>Genomic-based taxomic classification of the family Erythrobacteraceae.</title>
        <authorList>
            <person name="Xu L."/>
        </authorList>
    </citation>
    <scope>NUCLEOTIDE SEQUENCE [LARGE SCALE GENOMIC DNA]</scope>
    <source>
        <strain evidence="3 4">M0322</strain>
    </source>
</reference>
<evidence type="ECO:0000256" key="1">
    <source>
        <dbReference type="ARBA" id="ARBA00006484"/>
    </source>
</evidence>
<accession>A0A844Z1A0</accession>
<dbReference type="OrthoDB" id="7500984at2"/>
<dbReference type="NCBIfam" id="NF005559">
    <property type="entry name" value="PRK07231.1"/>
    <property type="match status" value="1"/>
</dbReference>
<organism evidence="3 4">
    <name type="scientific">Alteraurantiacibacter buctensis</name>
    <dbReference type="NCBI Taxonomy" id="1503981"/>
    <lineage>
        <taxon>Bacteria</taxon>
        <taxon>Pseudomonadati</taxon>
        <taxon>Pseudomonadota</taxon>
        <taxon>Alphaproteobacteria</taxon>
        <taxon>Sphingomonadales</taxon>
        <taxon>Erythrobacteraceae</taxon>
        <taxon>Alteraurantiacibacter</taxon>
    </lineage>
</organism>
<name>A0A844Z1A0_9SPHN</name>
<keyword evidence="4" id="KW-1185">Reference proteome</keyword>
<dbReference type="Gene3D" id="3.40.50.720">
    <property type="entry name" value="NAD(P)-binding Rossmann-like Domain"/>
    <property type="match status" value="1"/>
</dbReference>
<comment type="similarity">
    <text evidence="1">Belongs to the short-chain dehydrogenases/reductases (SDR) family.</text>
</comment>
<dbReference type="EMBL" id="WTYV01000007">
    <property type="protein sequence ID" value="MXO73026.1"/>
    <property type="molecule type" value="Genomic_DNA"/>
</dbReference>
<protein>
    <submittedName>
        <fullName evidence="3">Glucose 1-dehydrogenase</fullName>
        <ecNumber evidence="3">1.1.1.47</ecNumber>
    </submittedName>
</protein>
<dbReference type="FunFam" id="3.40.50.720:FF:000084">
    <property type="entry name" value="Short-chain dehydrogenase reductase"/>
    <property type="match status" value="1"/>
</dbReference>
<dbReference type="GO" id="GO:0047936">
    <property type="term" value="F:glucose 1-dehydrogenase [NAD(P)+] activity"/>
    <property type="evidence" value="ECO:0007669"/>
    <property type="project" value="UniProtKB-EC"/>
</dbReference>
<dbReference type="PANTHER" id="PTHR24321">
    <property type="entry name" value="DEHYDROGENASES, SHORT CHAIN"/>
    <property type="match status" value="1"/>
</dbReference>